<keyword evidence="6" id="KW-0106">Calcium</keyword>
<dbReference type="GO" id="GO:0004065">
    <property type="term" value="F:arylsulfatase activity"/>
    <property type="evidence" value="ECO:0007669"/>
    <property type="project" value="TreeGrafter"/>
</dbReference>
<comment type="caution">
    <text evidence="8">The sequence shown here is derived from an EMBL/GenBank/DDBJ whole genome shotgun (WGS) entry which is preliminary data.</text>
</comment>
<dbReference type="CDD" id="cd16144">
    <property type="entry name" value="ARS_like"/>
    <property type="match status" value="1"/>
</dbReference>
<keyword evidence="4" id="KW-0732">Signal</keyword>
<proteinExistence type="inferred from homology"/>
<name>A0A7X2ZQ23_9FLAO</name>
<dbReference type="InterPro" id="IPR050738">
    <property type="entry name" value="Sulfatase"/>
</dbReference>
<evidence type="ECO:0000256" key="6">
    <source>
        <dbReference type="ARBA" id="ARBA00022837"/>
    </source>
</evidence>
<dbReference type="Gene3D" id="3.40.720.10">
    <property type="entry name" value="Alkaline Phosphatase, subunit A"/>
    <property type="match status" value="1"/>
</dbReference>
<dbReference type="InterPro" id="IPR000917">
    <property type="entry name" value="Sulfatase_N"/>
</dbReference>
<dbReference type="PROSITE" id="PS00523">
    <property type="entry name" value="SULFATASE_1"/>
    <property type="match status" value="1"/>
</dbReference>
<dbReference type="InterPro" id="IPR017850">
    <property type="entry name" value="Alkaline_phosphatase_core_sf"/>
</dbReference>
<organism evidence="8 9">
    <name type="scientific">Zobellia amurskyensis</name>
    <dbReference type="NCBI Taxonomy" id="248905"/>
    <lineage>
        <taxon>Bacteria</taxon>
        <taxon>Pseudomonadati</taxon>
        <taxon>Bacteroidota</taxon>
        <taxon>Flavobacteriia</taxon>
        <taxon>Flavobacteriales</taxon>
        <taxon>Flavobacteriaceae</taxon>
        <taxon>Zobellia</taxon>
    </lineage>
</organism>
<reference evidence="8 9" key="1">
    <citation type="journal article" date="2019" name="Mar. Drugs">
        <title>Comparative Genomics and CAZyme Genome Repertoires of Marine Zobellia amurskyensis KMM 3526(T) and Zobellia laminariae KMM 3676(T).</title>
        <authorList>
            <person name="Chernysheva N."/>
            <person name="Bystritskaya E."/>
            <person name="Stenkova A."/>
            <person name="Golovkin I."/>
            <person name="Nedashkovskaya O."/>
            <person name="Isaeva M."/>
        </authorList>
    </citation>
    <scope>NUCLEOTIDE SEQUENCE [LARGE SCALE GENOMIC DNA]</scope>
    <source>
        <strain evidence="8 9">KMM 3526</strain>
    </source>
</reference>
<evidence type="ECO:0000256" key="2">
    <source>
        <dbReference type="ARBA" id="ARBA00008779"/>
    </source>
</evidence>
<dbReference type="EMBL" id="RCNR01000001">
    <property type="protein sequence ID" value="MUH34289.1"/>
    <property type="molecule type" value="Genomic_DNA"/>
</dbReference>
<comment type="similarity">
    <text evidence="2">Belongs to the sulfatase family.</text>
</comment>
<dbReference type="Pfam" id="PF00884">
    <property type="entry name" value="Sulfatase"/>
    <property type="match status" value="1"/>
</dbReference>
<dbReference type="Proteomes" id="UP000540519">
    <property type="component" value="Unassembled WGS sequence"/>
</dbReference>
<accession>A0A7X2ZQ23</accession>
<dbReference type="OrthoDB" id="975025at2"/>
<evidence type="ECO:0000256" key="3">
    <source>
        <dbReference type="ARBA" id="ARBA00022723"/>
    </source>
</evidence>
<dbReference type="GO" id="GO:0046872">
    <property type="term" value="F:metal ion binding"/>
    <property type="evidence" value="ECO:0007669"/>
    <property type="project" value="UniProtKB-KW"/>
</dbReference>
<keyword evidence="5" id="KW-0378">Hydrolase</keyword>
<dbReference type="RefSeq" id="WP_155598397.1">
    <property type="nucleotide sequence ID" value="NZ_RCNR01000001.1"/>
</dbReference>
<evidence type="ECO:0000313" key="8">
    <source>
        <dbReference type="EMBL" id="MUH34289.1"/>
    </source>
</evidence>
<comment type="cofactor">
    <cofactor evidence="1">
        <name>Ca(2+)</name>
        <dbReference type="ChEBI" id="CHEBI:29108"/>
    </cofactor>
</comment>
<sequence>MKNIFLLAALFIGIIKGIAQEQPNIVLLFVDDYGWADVGFRNSKFHTPNIDQLKKDGFNFNRAYIATPTCSPSRASLLTGKEPVRFQMPRHIIDSKEKAAKNNVAGGEFNLWPTDPVQMPSRNWLPLEEVTYAERLKEFGYYNMFIGKWHLGSEKYHPVHQGFDAQYGTGDHGHPGNYYAPFFKTGNPLADSPEGTYLTDVLTDGAEKFITEYNKEQPFMLSLWYYNVHGPHIGRTDWIERYKKEGLSGKDAEYAAMVSAMDESVGKVRKALDEKGIAENTVVILLSDQGGYFSNAPLSGGKTGGNTLGEGGARVPFIISYPGVTMPGISCDVPVQSLDLFPTLVEIASGKKPKIKDIQGKSLMPLLKGKKFKERNLFFFRSYEDQYTAIMNGDWKMVKYHSGRHDLFNTKNDRSESKNLIDIEVDQAKKMKKRLIKWEKEAVPEF</sequence>
<evidence type="ECO:0000256" key="5">
    <source>
        <dbReference type="ARBA" id="ARBA00022801"/>
    </source>
</evidence>
<dbReference type="Gene3D" id="3.30.1120.10">
    <property type="match status" value="1"/>
</dbReference>
<evidence type="ECO:0000256" key="1">
    <source>
        <dbReference type="ARBA" id="ARBA00001913"/>
    </source>
</evidence>
<evidence type="ECO:0000256" key="4">
    <source>
        <dbReference type="ARBA" id="ARBA00022729"/>
    </source>
</evidence>
<evidence type="ECO:0000313" key="9">
    <source>
        <dbReference type="Proteomes" id="UP000540519"/>
    </source>
</evidence>
<gene>
    <name evidence="8" type="ORF">D9O36_00395</name>
</gene>
<dbReference type="AlphaFoldDB" id="A0A7X2ZQ23"/>
<protein>
    <submittedName>
        <fullName evidence="8">Sulfatase</fullName>
    </submittedName>
</protein>
<evidence type="ECO:0000259" key="7">
    <source>
        <dbReference type="Pfam" id="PF00884"/>
    </source>
</evidence>
<dbReference type="PANTHER" id="PTHR42693">
    <property type="entry name" value="ARYLSULFATASE FAMILY MEMBER"/>
    <property type="match status" value="1"/>
</dbReference>
<keyword evidence="9" id="KW-1185">Reference proteome</keyword>
<dbReference type="InterPro" id="IPR024607">
    <property type="entry name" value="Sulfatase_CS"/>
</dbReference>
<keyword evidence="3" id="KW-0479">Metal-binding</keyword>
<dbReference type="SUPFAM" id="SSF53649">
    <property type="entry name" value="Alkaline phosphatase-like"/>
    <property type="match status" value="1"/>
</dbReference>
<feature type="domain" description="Sulfatase N-terminal" evidence="7">
    <location>
        <begin position="23"/>
        <end position="348"/>
    </location>
</feature>
<dbReference type="PANTHER" id="PTHR42693:SF42">
    <property type="entry name" value="ARYLSULFATASE G"/>
    <property type="match status" value="1"/>
</dbReference>